<dbReference type="AlphaFoldDB" id="A0A6F9E4T0"/>
<evidence type="ECO:0000256" key="2">
    <source>
        <dbReference type="ARBA" id="ARBA00022448"/>
    </source>
</evidence>
<dbReference type="GO" id="GO:0005886">
    <property type="term" value="C:plasma membrane"/>
    <property type="evidence" value="ECO:0007669"/>
    <property type="project" value="UniProtKB-SubCell"/>
</dbReference>
<reference evidence="9 10" key="1">
    <citation type="submission" date="2020-04" db="EMBL/GenBank/DDBJ databases">
        <authorList>
            <person name="Hogendoorn C."/>
        </authorList>
    </citation>
    <scope>NUCLEOTIDE SEQUENCE [LARGE SCALE GENOMIC DNA]</scope>
    <source>
        <strain evidence="9">COOX1</strain>
    </source>
</reference>
<dbReference type="GO" id="GO:0015099">
    <property type="term" value="F:nickel cation transmembrane transporter activity"/>
    <property type="evidence" value="ECO:0007669"/>
    <property type="project" value="UniProtKB-UniRule"/>
</dbReference>
<evidence type="ECO:0000313" key="9">
    <source>
        <dbReference type="EMBL" id="CAB3391269.1"/>
    </source>
</evidence>
<name>A0A6F9E4T0_9BACL</name>
<dbReference type="InterPro" id="IPR011541">
    <property type="entry name" value="Ni/Co_transpt_high_affinity"/>
</dbReference>
<dbReference type="Proteomes" id="UP000502196">
    <property type="component" value="Chromosome"/>
</dbReference>
<dbReference type="Pfam" id="PF03824">
    <property type="entry name" value="NicO"/>
    <property type="match status" value="1"/>
</dbReference>
<dbReference type="EMBL" id="LR792683">
    <property type="protein sequence ID" value="CAB3391269.1"/>
    <property type="molecule type" value="Genomic_DNA"/>
</dbReference>
<dbReference type="GO" id="GO:0012505">
    <property type="term" value="C:endomembrane system"/>
    <property type="evidence" value="ECO:0007669"/>
    <property type="project" value="UniProtKB-SubCell"/>
</dbReference>
<accession>A0A6F9E4T0</accession>
<keyword evidence="4 7" id="KW-0812">Transmembrane</keyword>
<keyword evidence="5 7" id="KW-1133">Transmembrane helix</keyword>
<evidence type="ECO:0000256" key="5">
    <source>
        <dbReference type="ARBA" id="ARBA00022989"/>
    </source>
</evidence>
<protein>
    <recommendedName>
        <fullName evidence="7">Nickel/cobalt efflux system</fullName>
    </recommendedName>
</protein>
<keyword evidence="6 7" id="KW-0472">Membrane</keyword>
<sequence>MTISVVALGGLALVLGFRHGIDWDHVAAITDLIAGGTHRLRGLFFAMLYALGHGTVVLLLGIPVIVADVHVPGWLGRVMEPVVGATLIALGGWVLVMLFTGRHELAVRSRWMLLYQGVRRGWRRLWRKDFRGAEPSLYRRGDSRGRGRNAHPIDGIRCGDAGRGAHGRPGGIFPVRGGHAGGQSFDFPVDDDGVRTGGATDGLEGGLGGLYIGIQRGGGHRVFDRSSRRIAEPGGSLNSVFIPWRTNRNSGMIKGGRWSAKVPAHGAWGGE</sequence>
<feature type="region of interest" description="Disordered" evidence="8">
    <location>
        <begin position="141"/>
        <end position="161"/>
    </location>
</feature>
<evidence type="ECO:0000256" key="3">
    <source>
        <dbReference type="ARBA" id="ARBA00022596"/>
    </source>
</evidence>
<evidence type="ECO:0000256" key="4">
    <source>
        <dbReference type="ARBA" id="ARBA00022692"/>
    </source>
</evidence>
<gene>
    <name evidence="9" type="ORF">COOX1_0827</name>
</gene>
<proteinExistence type="inferred from homology"/>
<evidence type="ECO:0000256" key="1">
    <source>
        <dbReference type="ARBA" id="ARBA00004127"/>
    </source>
</evidence>
<comment type="subcellular location">
    <subcellularLocation>
        <location evidence="7">Cell membrane</location>
        <topology evidence="7">Multi-pass membrane protein</topology>
    </subcellularLocation>
    <subcellularLocation>
        <location evidence="1">Endomembrane system</location>
        <topology evidence="1">Multi-pass membrane protein</topology>
    </subcellularLocation>
</comment>
<keyword evidence="3" id="KW-0533">Nickel</keyword>
<comment type="caution">
    <text evidence="7">Lacks conserved residue(s) required for the propagation of feature annotation.</text>
</comment>
<evidence type="ECO:0000256" key="8">
    <source>
        <dbReference type="SAM" id="MobiDB-lite"/>
    </source>
</evidence>
<keyword evidence="2 7" id="KW-0813">Transport</keyword>
<feature type="transmembrane region" description="Helical" evidence="7">
    <location>
        <begin position="78"/>
        <end position="99"/>
    </location>
</feature>
<comment type="similarity">
    <text evidence="7">Belongs to the NiCoT transporter (TC 2.A.52) family.</text>
</comment>
<evidence type="ECO:0000256" key="6">
    <source>
        <dbReference type="ARBA" id="ARBA00023136"/>
    </source>
</evidence>
<evidence type="ECO:0000313" key="10">
    <source>
        <dbReference type="Proteomes" id="UP000502196"/>
    </source>
</evidence>
<feature type="transmembrane region" description="Helical" evidence="7">
    <location>
        <begin position="44"/>
        <end position="66"/>
    </location>
</feature>
<organism evidence="9 10">
    <name type="scientific">Kyrpidia spormannii</name>
    <dbReference type="NCBI Taxonomy" id="2055160"/>
    <lineage>
        <taxon>Bacteria</taxon>
        <taxon>Bacillati</taxon>
        <taxon>Bacillota</taxon>
        <taxon>Bacilli</taxon>
        <taxon>Bacillales</taxon>
        <taxon>Alicyclobacillaceae</taxon>
        <taxon>Kyrpidia</taxon>
    </lineage>
</organism>
<evidence type="ECO:0000256" key="7">
    <source>
        <dbReference type="RuleBase" id="RU362101"/>
    </source>
</evidence>